<dbReference type="InterPro" id="IPR001647">
    <property type="entry name" value="HTH_TetR"/>
</dbReference>
<dbReference type="FunFam" id="1.10.10.60:FF:000141">
    <property type="entry name" value="TetR family transcriptional regulator"/>
    <property type="match status" value="1"/>
</dbReference>
<dbReference type="PROSITE" id="PS01081">
    <property type="entry name" value="HTH_TETR_1"/>
    <property type="match status" value="1"/>
</dbReference>
<dbReference type="InterPro" id="IPR050109">
    <property type="entry name" value="HTH-type_TetR-like_transc_reg"/>
</dbReference>
<organism evidence="6 7">
    <name type="scientific">Streptosporangium sandarakinum</name>
    <dbReference type="NCBI Taxonomy" id="1260955"/>
    <lineage>
        <taxon>Bacteria</taxon>
        <taxon>Bacillati</taxon>
        <taxon>Actinomycetota</taxon>
        <taxon>Actinomycetes</taxon>
        <taxon>Streptosporangiales</taxon>
        <taxon>Streptosporangiaceae</taxon>
        <taxon>Streptosporangium</taxon>
    </lineage>
</organism>
<dbReference type="Gene3D" id="1.10.357.10">
    <property type="entry name" value="Tetracycline Repressor, domain 2"/>
    <property type="match status" value="1"/>
</dbReference>
<dbReference type="SUPFAM" id="SSF46689">
    <property type="entry name" value="Homeodomain-like"/>
    <property type="match status" value="1"/>
</dbReference>
<evidence type="ECO:0000256" key="2">
    <source>
        <dbReference type="ARBA" id="ARBA00023125"/>
    </source>
</evidence>
<dbReference type="AlphaFoldDB" id="A0A852URD7"/>
<accession>A0A852URD7</accession>
<keyword evidence="7" id="KW-1185">Reference proteome</keyword>
<evidence type="ECO:0000313" key="7">
    <source>
        <dbReference type="Proteomes" id="UP000576393"/>
    </source>
</evidence>
<dbReference type="GO" id="GO:0000976">
    <property type="term" value="F:transcription cis-regulatory region binding"/>
    <property type="evidence" value="ECO:0007669"/>
    <property type="project" value="TreeGrafter"/>
</dbReference>
<name>A0A852URD7_9ACTN</name>
<dbReference type="InterPro" id="IPR009057">
    <property type="entry name" value="Homeodomain-like_sf"/>
</dbReference>
<dbReference type="PRINTS" id="PR00455">
    <property type="entry name" value="HTHTETR"/>
</dbReference>
<dbReference type="Pfam" id="PF00440">
    <property type="entry name" value="TetR_N"/>
    <property type="match status" value="1"/>
</dbReference>
<dbReference type="GO" id="GO:0045892">
    <property type="term" value="P:negative regulation of DNA-templated transcription"/>
    <property type="evidence" value="ECO:0007669"/>
    <property type="project" value="UniProtKB-ARBA"/>
</dbReference>
<evidence type="ECO:0000256" key="3">
    <source>
        <dbReference type="ARBA" id="ARBA00023163"/>
    </source>
</evidence>
<dbReference type="InterPro" id="IPR023772">
    <property type="entry name" value="DNA-bd_HTH_TetR-type_CS"/>
</dbReference>
<dbReference type="GO" id="GO:0003700">
    <property type="term" value="F:DNA-binding transcription factor activity"/>
    <property type="evidence" value="ECO:0007669"/>
    <property type="project" value="TreeGrafter"/>
</dbReference>
<dbReference type="EMBL" id="JACCCO010000001">
    <property type="protein sequence ID" value="NYF37853.1"/>
    <property type="molecule type" value="Genomic_DNA"/>
</dbReference>
<keyword evidence="1" id="KW-0805">Transcription regulation</keyword>
<keyword evidence="3" id="KW-0804">Transcription</keyword>
<dbReference type="Proteomes" id="UP000576393">
    <property type="component" value="Unassembled WGS sequence"/>
</dbReference>
<reference evidence="6 7" key="1">
    <citation type="submission" date="2020-07" db="EMBL/GenBank/DDBJ databases">
        <title>Sequencing the genomes of 1000 actinobacteria strains.</title>
        <authorList>
            <person name="Klenk H.-P."/>
        </authorList>
    </citation>
    <scope>NUCLEOTIDE SEQUENCE [LARGE SCALE GENOMIC DNA]</scope>
    <source>
        <strain evidence="6 7">DSM 45763</strain>
    </source>
</reference>
<dbReference type="PANTHER" id="PTHR30055">
    <property type="entry name" value="HTH-TYPE TRANSCRIPTIONAL REGULATOR RUTR"/>
    <property type="match status" value="1"/>
</dbReference>
<evidence type="ECO:0000256" key="4">
    <source>
        <dbReference type="PROSITE-ProRule" id="PRU00335"/>
    </source>
</evidence>
<proteinExistence type="predicted"/>
<comment type="caution">
    <text evidence="6">The sequence shown here is derived from an EMBL/GenBank/DDBJ whole genome shotgun (WGS) entry which is preliminary data.</text>
</comment>
<keyword evidence="2 4" id="KW-0238">DNA-binding</keyword>
<protein>
    <submittedName>
        <fullName evidence="6">AcrR family transcriptional regulator</fullName>
    </submittedName>
</protein>
<gene>
    <name evidence="6" type="ORF">HDA43_000012</name>
</gene>
<evidence type="ECO:0000256" key="1">
    <source>
        <dbReference type="ARBA" id="ARBA00023015"/>
    </source>
</evidence>
<sequence>MSEHADTRTRIQETALRLFTEQGYEATSLREIAEALGVTKAALYYHFKSKEEIITSLVEDRIRTLEELIAWAGRQPRTEESRRELVRRYSADLHRGKHREVMRFFERNQTSLKGHPVMQQMHERMFSLFDFLIEPGDPPTARLKSAMALFALHAAWFVLRDETLTDDERRTAALDVALDLVRR</sequence>
<feature type="domain" description="HTH tetR-type" evidence="5">
    <location>
        <begin position="5"/>
        <end position="65"/>
    </location>
</feature>
<evidence type="ECO:0000313" key="6">
    <source>
        <dbReference type="EMBL" id="NYF37853.1"/>
    </source>
</evidence>
<dbReference type="RefSeq" id="WP_179817704.1">
    <property type="nucleotide sequence ID" value="NZ_JACCCO010000001.1"/>
</dbReference>
<dbReference type="PANTHER" id="PTHR30055:SF234">
    <property type="entry name" value="HTH-TYPE TRANSCRIPTIONAL REGULATOR BETI"/>
    <property type="match status" value="1"/>
</dbReference>
<evidence type="ECO:0000259" key="5">
    <source>
        <dbReference type="PROSITE" id="PS50977"/>
    </source>
</evidence>
<feature type="DNA-binding region" description="H-T-H motif" evidence="4">
    <location>
        <begin position="28"/>
        <end position="47"/>
    </location>
</feature>
<dbReference type="PROSITE" id="PS50977">
    <property type="entry name" value="HTH_TETR_2"/>
    <property type="match status" value="1"/>
</dbReference>